<gene>
    <name evidence="2" type="ORF">GTO89_04615</name>
</gene>
<dbReference type="RefSeq" id="WP_161260892.1">
    <property type="nucleotide sequence ID" value="NZ_JAFBDC010000006.1"/>
</dbReference>
<feature type="region of interest" description="Disordered" evidence="1">
    <location>
        <begin position="1"/>
        <end position="78"/>
    </location>
</feature>
<name>A0A845LAJ6_HELGE</name>
<dbReference type="Proteomes" id="UP000471031">
    <property type="component" value="Unassembled WGS sequence"/>
</dbReference>
<reference evidence="2 3" key="1">
    <citation type="submission" date="2020-01" db="EMBL/GenBank/DDBJ databases">
        <title>Whole genome sequence of Heliobacterium gestii DSM 11169.</title>
        <authorList>
            <person name="Kyndt J.A."/>
            <person name="Meyer T.E."/>
        </authorList>
    </citation>
    <scope>NUCLEOTIDE SEQUENCE [LARGE SCALE GENOMIC DNA]</scope>
    <source>
        <strain evidence="2 3">DSM 11169</strain>
    </source>
</reference>
<keyword evidence="3" id="KW-1185">Reference proteome</keyword>
<evidence type="ECO:0000313" key="2">
    <source>
        <dbReference type="EMBL" id="MZP42324.1"/>
    </source>
</evidence>
<proteinExistence type="predicted"/>
<dbReference type="EMBL" id="WXEX01000003">
    <property type="protein sequence ID" value="MZP42324.1"/>
    <property type="molecule type" value="Genomic_DNA"/>
</dbReference>
<evidence type="ECO:0000313" key="3">
    <source>
        <dbReference type="Proteomes" id="UP000471031"/>
    </source>
</evidence>
<accession>A0A845LAJ6</accession>
<evidence type="ECO:0000256" key="1">
    <source>
        <dbReference type="SAM" id="MobiDB-lite"/>
    </source>
</evidence>
<comment type="caution">
    <text evidence="2">The sequence shown here is derived from an EMBL/GenBank/DDBJ whole genome shotgun (WGS) entry which is preliminary data.</text>
</comment>
<sequence>MRSRDHEYGYDENDEEREQYAAHPPPETCRPVRGRGEAVESRPGVAGPKRERRNVSPLCLGANGEAATGSPSGRCHLS</sequence>
<protein>
    <submittedName>
        <fullName evidence="2">Uncharacterized protein</fullName>
    </submittedName>
</protein>
<dbReference type="AlphaFoldDB" id="A0A845LAJ6"/>
<organism evidence="2 3">
    <name type="scientific">Heliomicrobium gestii</name>
    <name type="common">Heliobacterium gestii</name>
    <dbReference type="NCBI Taxonomy" id="2699"/>
    <lineage>
        <taxon>Bacteria</taxon>
        <taxon>Bacillati</taxon>
        <taxon>Bacillota</taxon>
        <taxon>Clostridia</taxon>
        <taxon>Eubacteriales</taxon>
        <taxon>Heliobacteriaceae</taxon>
        <taxon>Heliomicrobium</taxon>
    </lineage>
</organism>